<feature type="compositionally biased region" description="Polar residues" evidence="1">
    <location>
        <begin position="498"/>
        <end position="521"/>
    </location>
</feature>
<feature type="compositionally biased region" description="Acidic residues" evidence="1">
    <location>
        <begin position="522"/>
        <end position="536"/>
    </location>
</feature>
<feature type="domain" description="Retrovirus-related Pol polyprotein from transposon TNT 1-94-like beta-barrel" evidence="2">
    <location>
        <begin position="334"/>
        <end position="405"/>
    </location>
</feature>
<reference evidence="3 4" key="1">
    <citation type="submission" date="2016-09" db="EMBL/GenBank/DDBJ databases">
        <title>Extensive genetic diversity and differential bi-allelic expression allows diatom success in the polar Southern Ocean.</title>
        <authorList>
            <consortium name="DOE Joint Genome Institute"/>
            <person name="Mock T."/>
            <person name="Otillar R.P."/>
            <person name="Strauss J."/>
            <person name="Dupont C."/>
            <person name="Frickenhaus S."/>
            <person name="Maumus F."/>
            <person name="Mcmullan M."/>
            <person name="Sanges R."/>
            <person name="Schmutz J."/>
            <person name="Toseland A."/>
            <person name="Valas R."/>
            <person name="Veluchamy A."/>
            <person name="Ward B.J."/>
            <person name="Allen A."/>
            <person name="Barry K."/>
            <person name="Falciatore A."/>
            <person name="Ferrante M."/>
            <person name="Fortunato A.E."/>
            <person name="Gloeckner G."/>
            <person name="Gruber A."/>
            <person name="Hipkin R."/>
            <person name="Janech M."/>
            <person name="Kroth P."/>
            <person name="Leese F."/>
            <person name="Lindquist E."/>
            <person name="Lyon B.R."/>
            <person name="Martin J."/>
            <person name="Mayer C."/>
            <person name="Parker M."/>
            <person name="Quesneville H."/>
            <person name="Raymond J."/>
            <person name="Uhlig C."/>
            <person name="Valentin K.U."/>
            <person name="Worden A.Z."/>
            <person name="Armbrust E.V."/>
            <person name="Bowler C."/>
            <person name="Green B."/>
            <person name="Moulton V."/>
            <person name="Van Oosterhout C."/>
            <person name="Grigoriev I."/>
        </authorList>
    </citation>
    <scope>NUCLEOTIDE SEQUENCE [LARGE SCALE GENOMIC DNA]</scope>
    <source>
        <strain evidence="3 4">CCMP1102</strain>
    </source>
</reference>
<organism evidence="3 4">
    <name type="scientific">Fragilariopsis cylindrus CCMP1102</name>
    <dbReference type="NCBI Taxonomy" id="635003"/>
    <lineage>
        <taxon>Eukaryota</taxon>
        <taxon>Sar</taxon>
        <taxon>Stramenopiles</taxon>
        <taxon>Ochrophyta</taxon>
        <taxon>Bacillariophyta</taxon>
        <taxon>Bacillariophyceae</taxon>
        <taxon>Bacillariophycidae</taxon>
        <taxon>Bacillariales</taxon>
        <taxon>Bacillariaceae</taxon>
        <taxon>Fragilariopsis</taxon>
    </lineage>
</organism>
<accession>A0A1E7F0R6</accession>
<protein>
    <recommendedName>
        <fullName evidence="2">Retrovirus-related Pol polyprotein from transposon TNT 1-94-like beta-barrel domain-containing protein</fullName>
    </recommendedName>
</protein>
<evidence type="ECO:0000313" key="3">
    <source>
        <dbReference type="EMBL" id="OEU11655.1"/>
    </source>
</evidence>
<dbReference type="Proteomes" id="UP000095751">
    <property type="component" value="Unassembled WGS sequence"/>
</dbReference>
<feature type="region of interest" description="Disordered" evidence="1">
    <location>
        <begin position="168"/>
        <end position="227"/>
    </location>
</feature>
<dbReference type="Pfam" id="PF22936">
    <property type="entry name" value="Pol_BBD"/>
    <property type="match status" value="1"/>
</dbReference>
<dbReference type="EMBL" id="KV784366">
    <property type="protein sequence ID" value="OEU11655.1"/>
    <property type="molecule type" value="Genomic_DNA"/>
</dbReference>
<dbReference type="InParanoid" id="A0A1E7F0R6"/>
<evidence type="ECO:0000259" key="2">
    <source>
        <dbReference type="Pfam" id="PF22936"/>
    </source>
</evidence>
<sequence>MGYNTLAQVKTAFLQRAFLDGTYKDEKCLEYIDNQLVQGDFKLSDYTSDTFTNHMNQIFSNSEVFSNGRMKKLNARHAARAATTGGKSEEATDSKDANLHINMSGDYGLISSSGGNSKVTIFDVANMLKMTNCLACRYPKNDPCNHHMHKCPLLAEFGLTVTYDPTKDQHGESLSNRFKQRGQAKAAKLKKAAEATAATSTPAQAPTPVAEGFQTVGKNGKDVKTTTEKELALKKSAGTGRSAGLGSFSPDGGFVDAHTAINDIKDDDSDYLTPIYTELSRLSRIDPTTQRMNYCIGSCKSVRKVCFDENVRPNQIRNTKCTTKNIPSRQIVPDSGATAHMLTEEDDFGNDYKKCRNVFVYMGDGTPVPVQGYKPGRIKMDGKVQVLKKALHVPTLDCSLLSITRHGRSGKGCSFIIENGYMHLTFPNFTINTSIPSNGNLRLPLEALSPDDWGEPDFTYEAGGDNYLDVFSNRINFLNRIHRGRAMTRGQRKKNRDQLQSCFEHSTSQNESHIPNIPSSTPDDDASSFNEFDDMGDDYLCEGDPGEMLKQALKELDMNDIKDLMQDSDTDAPLFEKQERKPPLQYHLESSRGDVIERLTNHTLQSYFGGRQLKDYRLLSKLGTGISVIDNKNDIPTVGSMVNRRRGKRRPFYGEKPDYRVLFPFGCVGAFRRVRDGTRDRTKFESQGLLGIALGNSEFTNGMVFYNPIMDSFCTSVDYILDKNRLVGEVFPNISYDGGLTTSVISTSSGPTKFDINEKIYIQCQNTYDILEATVITPPTSKSNYYTVKLDNDNCIDVKQEHMFTEHNIPASGKPLIALDFLKPKWLKQDQKVTMLIEDIYRQGYLSIGTENTWEFVVRDKHGKETLSESIADIAYLWKPRLHESTFDIGWQDTCLQHTYIILWLLPTSGKHCMNPTKITKYGRTHTMKMYGKKQQMAKVDETNPMDKKETKLLQQVCGNFLYYARAVDTTMLHALNDLATYGRRNKSMVGGNYNVLVFYKNASAPNPEGVVLCNTFK</sequence>
<keyword evidence="4" id="KW-1185">Reference proteome</keyword>
<dbReference type="AlphaFoldDB" id="A0A1E7F0R6"/>
<name>A0A1E7F0R6_9STRA</name>
<evidence type="ECO:0000256" key="1">
    <source>
        <dbReference type="SAM" id="MobiDB-lite"/>
    </source>
</evidence>
<evidence type="ECO:0000313" key="4">
    <source>
        <dbReference type="Proteomes" id="UP000095751"/>
    </source>
</evidence>
<dbReference type="OrthoDB" id="55824at2759"/>
<dbReference type="KEGG" id="fcy:FRACYDRAFT_244773"/>
<gene>
    <name evidence="3" type="ORF">FRACYDRAFT_244773</name>
</gene>
<feature type="compositionally biased region" description="Basic residues" evidence="1">
    <location>
        <begin position="178"/>
        <end position="190"/>
    </location>
</feature>
<feature type="compositionally biased region" description="Low complexity" evidence="1">
    <location>
        <begin position="194"/>
        <end position="210"/>
    </location>
</feature>
<proteinExistence type="predicted"/>
<dbReference type="InterPro" id="IPR054722">
    <property type="entry name" value="PolX-like_BBD"/>
</dbReference>
<feature type="region of interest" description="Disordered" evidence="1">
    <location>
        <begin position="486"/>
        <end position="536"/>
    </location>
</feature>
<feature type="compositionally biased region" description="Basic residues" evidence="1">
    <location>
        <begin position="486"/>
        <end position="495"/>
    </location>
</feature>